<feature type="transmembrane region" description="Helical" evidence="8">
    <location>
        <begin position="113"/>
        <end position="134"/>
    </location>
</feature>
<comment type="caution">
    <text evidence="9">The sequence shown here is derived from an EMBL/GenBank/DDBJ whole genome shotgun (WGS) entry which is preliminary data.</text>
</comment>
<keyword evidence="6 8" id="KW-1133">Transmembrane helix</keyword>
<evidence type="ECO:0000256" key="3">
    <source>
        <dbReference type="ARBA" id="ARBA00022448"/>
    </source>
</evidence>
<dbReference type="PANTHER" id="PTHR34975:SF2">
    <property type="entry name" value="SPORE GERMINATION PROTEIN A2"/>
    <property type="match status" value="1"/>
</dbReference>
<dbReference type="GO" id="GO:0016020">
    <property type="term" value="C:membrane"/>
    <property type="evidence" value="ECO:0007669"/>
    <property type="project" value="UniProtKB-SubCell"/>
</dbReference>
<dbReference type="PANTHER" id="PTHR34975">
    <property type="entry name" value="SPORE GERMINATION PROTEIN A2"/>
    <property type="match status" value="1"/>
</dbReference>
<name>A0AAP4A3D4_PAEPO</name>
<comment type="similarity">
    <text evidence="2">Belongs to the amino acid-polyamine-organocation (APC) superfamily. Spore germination protein (SGP) (TC 2.A.3.9) family.</text>
</comment>
<dbReference type="AlphaFoldDB" id="A0AAP4A3D4"/>
<feature type="transmembrane region" description="Helical" evidence="8">
    <location>
        <begin position="83"/>
        <end position="101"/>
    </location>
</feature>
<comment type="subcellular location">
    <subcellularLocation>
        <location evidence="1">Membrane</location>
        <topology evidence="1">Multi-pass membrane protein</topology>
    </subcellularLocation>
</comment>
<dbReference type="Pfam" id="PF03845">
    <property type="entry name" value="Spore_permease"/>
    <property type="match status" value="1"/>
</dbReference>
<evidence type="ECO:0000256" key="1">
    <source>
        <dbReference type="ARBA" id="ARBA00004141"/>
    </source>
</evidence>
<evidence type="ECO:0000256" key="2">
    <source>
        <dbReference type="ARBA" id="ARBA00007998"/>
    </source>
</evidence>
<sequence>MTALALTFINQLIIFVLGPKIAAGSTLPLLETVQLIELAEVFERMDALFTLFLFLGLIIKMVAFFNGAVIGLERITKIGFKKWVLPLGALIYGLSFLSPNYTHHIMTGRKTVVTFWFPVFQFILPLLLFIVIVIRKRKKLKKQPAS</sequence>
<evidence type="ECO:0000256" key="7">
    <source>
        <dbReference type="ARBA" id="ARBA00023136"/>
    </source>
</evidence>
<keyword evidence="3" id="KW-0813">Transport</keyword>
<dbReference type="RefSeq" id="WP_279836363.1">
    <property type="nucleotide sequence ID" value="NZ_JARVWT010000020.1"/>
</dbReference>
<evidence type="ECO:0000256" key="5">
    <source>
        <dbReference type="ARBA" id="ARBA00022692"/>
    </source>
</evidence>
<accession>A0AAP4A3D4</accession>
<dbReference type="GO" id="GO:0009847">
    <property type="term" value="P:spore germination"/>
    <property type="evidence" value="ECO:0007669"/>
    <property type="project" value="InterPro"/>
</dbReference>
<evidence type="ECO:0000313" key="9">
    <source>
        <dbReference type="EMBL" id="MDH2334497.1"/>
    </source>
</evidence>
<evidence type="ECO:0000256" key="6">
    <source>
        <dbReference type="ARBA" id="ARBA00022989"/>
    </source>
</evidence>
<organism evidence="9 10">
    <name type="scientific">Paenibacillus polymyxa</name>
    <name type="common">Bacillus polymyxa</name>
    <dbReference type="NCBI Taxonomy" id="1406"/>
    <lineage>
        <taxon>Bacteria</taxon>
        <taxon>Bacillati</taxon>
        <taxon>Bacillota</taxon>
        <taxon>Bacilli</taxon>
        <taxon>Bacillales</taxon>
        <taxon>Paenibacillaceae</taxon>
        <taxon>Paenibacillus</taxon>
    </lineage>
</organism>
<keyword evidence="5 8" id="KW-0812">Transmembrane</keyword>
<dbReference type="InterPro" id="IPR004761">
    <property type="entry name" value="Spore_GerAB"/>
</dbReference>
<protein>
    <submittedName>
        <fullName evidence="9">GerAB/ArcD/ProY family transporter</fullName>
    </submittedName>
</protein>
<evidence type="ECO:0000313" key="10">
    <source>
        <dbReference type="Proteomes" id="UP001229409"/>
    </source>
</evidence>
<proteinExistence type="inferred from homology"/>
<feature type="transmembrane region" description="Helical" evidence="8">
    <location>
        <begin position="48"/>
        <end position="71"/>
    </location>
</feature>
<reference evidence="9" key="1">
    <citation type="submission" date="2023-04" db="EMBL/GenBank/DDBJ databases">
        <title>Uncovering the Secrets of Slow-Growing Bacteria in Tropical Savanna Soil through Cultivation and Genomic Analysis.</title>
        <authorList>
            <person name="Goncalves O.S."/>
            <person name="Santana M.F."/>
        </authorList>
    </citation>
    <scope>NUCLEOTIDE SEQUENCE</scope>
    <source>
        <strain evidence="9">ANTI</strain>
    </source>
</reference>
<keyword evidence="7 8" id="KW-0472">Membrane</keyword>
<evidence type="ECO:0000256" key="8">
    <source>
        <dbReference type="SAM" id="Phobius"/>
    </source>
</evidence>
<dbReference type="EMBL" id="JARVWT010000020">
    <property type="protein sequence ID" value="MDH2334497.1"/>
    <property type="molecule type" value="Genomic_DNA"/>
</dbReference>
<gene>
    <name evidence="9" type="ORF">QDS18_26850</name>
</gene>
<dbReference type="Proteomes" id="UP001229409">
    <property type="component" value="Unassembled WGS sequence"/>
</dbReference>
<evidence type="ECO:0000256" key="4">
    <source>
        <dbReference type="ARBA" id="ARBA00022544"/>
    </source>
</evidence>
<keyword evidence="4" id="KW-0309">Germination</keyword>